<dbReference type="GO" id="GO:0009507">
    <property type="term" value="C:chloroplast"/>
    <property type="evidence" value="ECO:0007669"/>
    <property type="project" value="TreeGrafter"/>
</dbReference>
<dbReference type="InterPro" id="IPR007685">
    <property type="entry name" value="RelA_SpoT"/>
</dbReference>
<dbReference type="FunFam" id="3.30.460.10:FF:000030">
    <property type="entry name" value="Putative GTP diphosphokinase RSH2 chloroplastic"/>
    <property type="match status" value="1"/>
</dbReference>
<feature type="domain" description="RelA/SpoT" evidence="3">
    <location>
        <begin position="436"/>
        <end position="555"/>
    </location>
</feature>
<dbReference type="Pfam" id="PF04607">
    <property type="entry name" value="RelA_SpoT"/>
    <property type="match status" value="1"/>
</dbReference>
<evidence type="ECO:0000313" key="5">
    <source>
        <dbReference type="Proteomes" id="UP000593564"/>
    </source>
</evidence>
<dbReference type="InterPro" id="IPR056011">
    <property type="entry name" value="DUF7589"/>
</dbReference>
<dbReference type="Gene3D" id="3.30.460.10">
    <property type="entry name" value="Beta Polymerase, domain 2"/>
    <property type="match status" value="1"/>
</dbReference>
<evidence type="ECO:0000313" key="4">
    <source>
        <dbReference type="EMBL" id="KAF5960294.1"/>
    </source>
</evidence>
<comment type="similarity">
    <text evidence="1">Belongs to the RelA/SpoT family.</text>
</comment>
<comment type="caution">
    <text evidence="4">The sequence shown here is derived from an EMBL/GenBank/DDBJ whole genome shotgun (WGS) entry which is preliminary data.</text>
</comment>
<protein>
    <recommendedName>
        <fullName evidence="6">GTP diphosphokinase</fullName>
    </recommendedName>
</protein>
<evidence type="ECO:0000256" key="1">
    <source>
        <dbReference type="ARBA" id="ARBA00007476"/>
    </source>
</evidence>
<evidence type="ECO:0000259" key="2">
    <source>
        <dbReference type="SMART" id="SM00471"/>
    </source>
</evidence>
<reference evidence="4 5" key="2">
    <citation type="submission" date="2020-07" db="EMBL/GenBank/DDBJ databases">
        <title>Genome assembly of wild tea tree DASZ reveals pedigree and selection history of tea varieties.</title>
        <authorList>
            <person name="Zhang W."/>
        </authorList>
    </citation>
    <scope>NUCLEOTIDE SEQUENCE [LARGE SCALE GENOMIC DNA]</scope>
    <source>
        <strain evidence="5">cv. G240</strain>
        <tissue evidence="4">Leaf</tissue>
    </source>
</reference>
<dbReference type="Proteomes" id="UP000593564">
    <property type="component" value="Unassembled WGS sequence"/>
</dbReference>
<dbReference type="AlphaFoldDB" id="A0A7J7I7G3"/>
<dbReference type="Pfam" id="PF24500">
    <property type="entry name" value="DUF7589"/>
    <property type="match status" value="1"/>
</dbReference>
<dbReference type="SMART" id="SM00471">
    <property type="entry name" value="HDc"/>
    <property type="match status" value="1"/>
</dbReference>
<dbReference type="PANTHER" id="PTHR21262">
    <property type="entry name" value="GUANOSINE-3',5'-BIS DIPHOSPHATE 3'-PYROPHOSPHOHYDROLASE"/>
    <property type="match status" value="1"/>
</dbReference>
<dbReference type="SMART" id="SM00954">
    <property type="entry name" value="RelA_SpoT"/>
    <property type="match status" value="1"/>
</dbReference>
<dbReference type="InterPro" id="IPR012675">
    <property type="entry name" value="Beta-grasp_dom_sf"/>
</dbReference>
<feature type="domain" description="HD/PDEase" evidence="2">
    <location>
        <begin position="146"/>
        <end position="263"/>
    </location>
</feature>
<sequence length="844" mass="93530">MCSRQTSSIFRKNPSFLYNSDRNLRDSMRFRCVLDQIVPKFAVSSSLSSVFTTGNVIAAAAASGSGSVHGAVTSAITHVAVTALAIASGACLSTKVDFLWPKVEEQPGSLILDGVDVTGYPIFNDAKVQKAIAFARKAHHGQLRKTGDPYLTHCIHTGKIIAILVPSNGKRAVDTVVAGILHDVIDDTCESLDSIEREFGDDVAKLVAGVSSCYEDTAGHSAVDYANNLQVMLLGMVDDPRMVLIKLADRLHNMRTIYALPSAKAQAVAQETLVIWCSLASRLGLWALKAELEDLCFAVIQPQMFRQMRADLALMWSSSNRAGNLRRISAKTISLVPSNEKDSTLNYERSKAIYEDNTSIKDLLQAVLPFDLLLDRRKRIKFLHNLETCSESQAKPKVVRDAGIALASMVVCEEALERELFISTSYVPGMEVTLSSRLKSLYSIYSKMKRKDVGINKVYDARALRVIVGDKNGTLHGEAVQCCYNLLNIVHRLWTPIDGEFDDYIVNPKPSGYQSLHAAVQGPDNSPLEVQIRTQRMHEYAEHGLAAHWLYKETESKLPSVGSIDDSEVTVSSYISEDMGYQSSNEDDSFWKYSALKAGHPVLRVKGSHLLAAVIVRVDKGGRELLVAVSFVLPASEAVADRRSSYQIKRWEAYARLYKKVSDEWWCEPGHGDWCTCLEKYTLCRDGMYHKQDQFQRLLPTFIQVIDLTEKEETEYLAVMSAVFEGKQVTSDISDYDCYDSPVSKSSTSTPAEAGINNKVKLLRTMLQWEEQLRSEAGNRKSVALGEVVIVCWPHGEIMRMRSGSTAGDAARRVGLDGKLVSVNGQLVLPNTELRDGDIVEVRM</sequence>
<dbReference type="EMBL" id="JACBKZ010000001">
    <property type="protein sequence ID" value="KAF5960294.1"/>
    <property type="molecule type" value="Genomic_DNA"/>
</dbReference>
<dbReference type="FunFam" id="1.10.3210.10:FF:000001">
    <property type="entry name" value="GTP pyrophosphokinase RelA"/>
    <property type="match status" value="1"/>
</dbReference>
<dbReference type="SUPFAM" id="SSF81301">
    <property type="entry name" value="Nucleotidyltransferase"/>
    <property type="match status" value="1"/>
</dbReference>
<gene>
    <name evidence="4" type="ORF">HYC85_001503</name>
</gene>
<evidence type="ECO:0000259" key="3">
    <source>
        <dbReference type="SMART" id="SM00954"/>
    </source>
</evidence>
<dbReference type="Pfam" id="PF02824">
    <property type="entry name" value="TGS"/>
    <property type="match status" value="1"/>
</dbReference>
<dbReference type="GO" id="GO:0015969">
    <property type="term" value="P:guanosine tetraphosphate metabolic process"/>
    <property type="evidence" value="ECO:0007669"/>
    <property type="project" value="InterPro"/>
</dbReference>
<dbReference type="SUPFAM" id="SSF109604">
    <property type="entry name" value="HD-domain/PDEase-like"/>
    <property type="match status" value="1"/>
</dbReference>
<reference evidence="5" key="1">
    <citation type="journal article" date="2020" name="Nat. Commun.">
        <title>Genome assembly of wild tea tree DASZ reveals pedigree and selection history of tea varieties.</title>
        <authorList>
            <person name="Zhang W."/>
            <person name="Zhang Y."/>
            <person name="Qiu H."/>
            <person name="Guo Y."/>
            <person name="Wan H."/>
            <person name="Zhang X."/>
            <person name="Scossa F."/>
            <person name="Alseekh S."/>
            <person name="Zhang Q."/>
            <person name="Wang P."/>
            <person name="Xu L."/>
            <person name="Schmidt M.H."/>
            <person name="Jia X."/>
            <person name="Li D."/>
            <person name="Zhu A."/>
            <person name="Guo F."/>
            <person name="Chen W."/>
            <person name="Ni D."/>
            <person name="Usadel B."/>
            <person name="Fernie A.R."/>
            <person name="Wen W."/>
        </authorList>
    </citation>
    <scope>NUCLEOTIDE SEQUENCE [LARGE SCALE GENOMIC DNA]</scope>
    <source>
        <strain evidence="5">cv. G240</strain>
    </source>
</reference>
<keyword evidence="5" id="KW-1185">Reference proteome</keyword>
<dbReference type="PANTHER" id="PTHR21262:SF31">
    <property type="entry name" value="GTP PYROPHOSPHOKINASE"/>
    <property type="match status" value="1"/>
</dbReference>
<dbReference type="Gene3D" id="3.10.20.30">
    <property type="match status" value="1"/>
</dbReference>
<proteinExistence type="inferred from homology"/>
<dbReference type="InterPro" id="IPR043519">
    <property type="entry name" value="NT_sf"/>
</dbReference>
<dbReference type="Gene3D" id="1.10.3210.10">
    <property type="entry name" value="Hypothetical protein af1432"/>
    <property type="match status" value="1"/>
</dbReference>
<dbReference type="CDD" id="cd05399">
    <property type="entry name" value="NT_Rel-Spo_like"/>
    <property type="match status" value="1"/>
</dbReference>
<dbReference type="InterPro" id="IPR003607">
    <property type="entry name" value="HD/PDEase_dom"/>
</dbReference>
<dbReference type="CDD" id="cd00077">
    <property type="entry name" value="HDc"/>
    <property type="match status" value="1"/>
</dbReference>
<organism evidence="4 5">
    <name type="scientific">Camellia sinensis</name>
    <name type="common">Tea plant</name>
    <name type="synonym">Thea sinensis</name>
    <dbReference type="NCBI Taxonomy" id="4442"/>
    <lineage>
        <taxon>Eukaryota</taxon>
        <taxon>Viridiplantae</taxon>
        <taxon>Streptophyta</taxon>
        <taxon>Embryophyta</taxon>
        <taxon>Tracheophyta</taxon>
        <taxon>Spermatophyta</taxon>
        <taxon>Magnoliopsida</taxon>
        <taxon>eudicotyledons</taxon>
        <taxon>Gunneridae</taxon>
        <taxon>Pentapetalae</taxon>
        <taxon>asterids</taxon>
        <taxon>Ericales</taxon>
        <taxon>Theaceae</taxon>
        <taxon>Camellia</taxon>
    </lineage>
</organism>
<dbReference type="InterPro" id="IPR004095">
    <property type="entry name" value="TGS"/>
</dbReference>
<dbReference type="Pfam" id="PF13328">
    <property type="entry name" value="HD_4"/>
    <property type="match status" value="1"/>
</dbReference>
<evidence type="ECO:0008006" key="6">
    <source>
        <dbReference type="Google" id="ProtNLM"/>
    </source>
</evidence>
<accession>A0A7J7I7G3</accession>
<name>A0A7J7I7G3_CAMSI</name>